<dbReference type="PANTHER" id="PTHR42866">
    <property type="entry name" value="3-DEOXY-MANNO-OCTULOSONATE CYTIDYLYLTRANSFERASE"/>
    <property type="match status" value="1"/>
</dbReference>
<name>A0A846MWZ5_9PROT</name>
<dbReference type="Proteomes" id="UP000570514">
    <property type="component" value="Unassembled WGS sequence"/>
</dbReference>
<dbReference type="Gene3D" id="3.40.50.11190">
    <property type="match status" value="1"/>
</dbReference>
<dbReference type="InterPro" id="IPR029044">
    <property type="entry name" value="Nucleotide-diphossugar_trans"/>
</dbReference>
<dbReference type="Gene3D" id="3.90.550.10">
    <property type="entry name" value="Spore Coat Polysaccharide Biosynthesis Protein SpsA, Chain A"/>
    <property type="match status" value="1"/>
</dbReference>
<reference evidence="1 2" key="1">
    <citation type="submission" date="2020-03" db="EMBL/GenBank/DDBJ databases">
        <title>Genomic Encyclopedia of Type Strains, Phase IV (KMG-IV): sequencing the most valuable type-strain genomes for metagenomic binning, comparative biology and taxonomic classification.</title>
        <authorList>
            <person name="Goeker M."/>
        </authorList>
    </citation>
    <scope>NUCLEOTIDE SEQUENCE [LARGE SCALE GENOMIC DNA]</scope>
    <source>
        <strain evidence="1 2">DSM 19867</strain>
    </source>
</reference>
<proteinExistence type="predicted"/>
<protein>
    <submittedName>
        <fullName evidence="1">Spore coat polysaccharide biosynthesis protein SpsF</fullName>
    </submittedName>
</protein>
<dbReference type="AlphaFoldDB" id="A0A846MWZ5"/>
<dbReference type="PANTHER" id="PTHR42866:SF1">
    <property type="entry name" value="SPORE COAT POLYSACCHARIDE BIOSYNTHESIS PROTEIN SPSF"/>
    <property type="match status" value="1"/>
</dbReference>
<comment type="caution">
    <text evidence="1">The sequence shown here is derived from an EMBL/GenBank/DDBJ whole genome shotgun (WGS) entry which is preliminary data.</text>
</comment>
<accession>A0A846MWZ5</accession>
<organism evidence="1 2">
    <name type="scientific">Rhizomicrobium palustre</name>
    <dbReference type="NCBI Taxonomy" id="189966"/>
    <lineage>
        <taxon>Bacteria</taxon>
        <taxon>Pseudomonadati</taxon>
        <taxon>Pseudomonadota</taxon>
        <taxon>Alphaproteobacteria</taxon>
        <taxon>Micropepsales</taxon>
        <taxon>Micropepsaceae</taxon>
        <taxon>Rhizomicrobium</taxon>
    </lineage>
</organism>
<evidence type="ECO:0000313" key="1">
    <source>
        <dbReference type="EMBL" id="NIK88064.1"/>
    </source>
</evidence>
<dbReference type="RefSeq" id="WP_167082190.1">
    <property type="nucleotide sequence ID" value="NZ_BAAADC010000001.1"/>
</dbReference>
<dbReference type="InterPro" id="IPR003329">
    <property type="entry name" value="Cytidylyl_trans"/>
</dbReference>
<dbReference type="SUPFAM" id="SSF53756">
    <property type="entry name" value="UDP-Glycosyltransferase/glycogen phosphorylase"/>
    <property type="match status" value="1"/>
</dbReference>
<sequence>MNKFETPRVVAVIQARMGSTRFPGKVLKPIAGKPLLWHVVHRLEKSRWINEIVVATSVNPRDDALVEYCKAEGTRVVRGPEFDVLSRFARAAELTDADVIVRVCSDSPFIDAGYTDHLIDAMLDQACDFVQLEEGAVTAHEGIDVFSRHGLDKLMMDVAEDPVAREHVAGYFRLHMDFVPVARAKPYPALAKEVGRLSVDTPDDLTFMEAVHERLHAKAGEATLADLLLLLEREPSLRKINAHVRQKGIAPEGGLVLIRCDSEGEAGAARVRRMIDLARALRDRQSIGVTFALTGSEQALAAVQAAGFEAERLASPDAPMAALSRHPDILVLDGGEGLSRSDTEALDIAYKVAIEDYSDRRLACDEAFYPPLPQAQALTWSGSKCRVHTGWEWSLSGHAPAGSAVRPASPVLSLLVITSDALVGRLANALQSLDPVFRARFVLGADCKDRDRLARSIVRLAPNFETVEGANGLATEFTSSDAALVCFGPVAYDLAAAGIPAVYLSQNESQSGAAAAFEGAGMGISLGLSAQDKLIAQAVWSLLNDSARRREMRAAGLMTIDGLGVTRVATALSAALTAHREHHRAVS</sequence>
<dbReference type="EMBL" id="JAASRM010000001">
    <property type="protein sequence ID" value="NIK88064.1"/>
    <property type="molecule type" value="Genomic_DNA"/>
</dbReference>
<dbReference type="GO" id="GO:0005829">
    <property type="term" value="C:cytosol"/>
    <property type="evidence" value="ECO:0007669"/>
    <property type="project" value="TreeGrafter"/>
</dbReference>
<evidence type="ECO:0000313" key="2">
    <source>
        <dbReference type="Proteomes" id="UP000570514"/>
    </source>
</evidence>
<dbReference type="Pfam" id="PF02348">
    <property type="entry name" value="CTP_transf_3"/>
    <property type="match status" value="1"/>
</dbReference>
<dbReference type="SUPFAM" id="SSF53448">
    <property type="entry name" value="Nucleotide-diphospho-sugar transferases"/>
    <property type="match status" value="1"/>
</dbReference>
<keyword evidence="2" id="KW-1185">Reference proteome</keyword>
<dbReference type="CDD" id="cd02518">
    <property type="entry name" value="GT2_SpsF"/>
    <property type="match status" value="1"/>
</dbReference>
<gene>
    <name evidence="1" type="ORF">FHS83_001382</name>
</gene>
<dbReference type="Gene3D" id="3.40.50.2000">
    <property type="entry name" value="Glycogen Phosphorylase B"/>
    <property type="match status" value="1"/>
</dbReference>